<protein>
    <submittedName>
        <fullName evidence="2">Uncharacterized protein</fullName>
    </submittedName>
</protein>
<dbReference type="InterPro" id="IPR021641">
    <property type="entry name" value="DUF3245"/>
</dbReference>
<dbReference type="OrthoDB" id="3438340at2759"/>
<feature type="compositionally biased region" description="Basic and acidic residues" evidence="1">
    <location>
        <begin position="107"/>
        <end position="135"/>
    </location>
</feature>
<dbReference type="EMBL" id="JAPEUY010000001">
    <property type="protein sequence ID" value="KAJ4378085.1"/>
    <property type="molecule type" value="Genomic_DNA"/>
</dbReference>
<dbReference type="AlphaFoldDB" id="A0A9W8YHA6"/>
<gene>
    <name evidence="2" type="ORF">N0V83_000916</name>
</gene>
<feature type="compositionally biased region" description="Basic and acidic residues" evidence="1">
    <location>
        <begin position="161"/>
        <end position="170"/>
    </location>
</feature>
<accession>A0A9W8YHA6</accession>
<name>A0A9W8YHA6_9PLEO</name>
<proteinExistence type="predicted"/>
<dbReference type="Proteomes" id="UP001140560">
    <property type="component" value="Unassembled WGS sequence"/>
</dbReference>
<feature type="region of interest" description="Disordered" evidence="1">
    <location>
        <begin position="36"/>
        <end position="180"/>
    </location>
</feature>
<sequence length="180" mass="20039">MIGGILPKDIADGSFTRRIPTSNDKLLEQLIGKKRAKAHLAAKQEAARPNAKVQRHGKPATQRKDESEDEEEGRAATFKSKRRKGTEGRSVVTKKEGSDDENEDEESRTKRLEGGMSSEGRKKEVDNAVEIKDEQTEAVEEPEGASLNKKAPSRSKAKPKSFLDEILAERSKKKNRKSKD</sequence>
<feature type="region of interest" description="Disordered" evidence="1">
    <location>
        <begin position="1"/>
        <end position="23"/>
    </location>
</feature>
<keyword evidence="3" id="KW-1185">Reference proteome</keyword>
<comment type="caution">
    <text evidence="2">The sequence shown here is derived from an EMBL/GenBank/DDBJ whole genome shotgun (WGS) entry which is preliminary data.</text>
</comment>
<evidence type="ECO:0000313" key="3">
    <source>
        <dbReference type="Proteomes" id="UP001140560"/>
    </source>
</evidence>
<reference evidence="2" key="1">
    <citation type="submission" date="2022-10" db="EMBL/GenBank/DDBJ databases">
        <title>Tapping the CABI collections for fungal endophytes: first genome assemblies for Collariella, Neodidymelliopsis, Ascochyta clinopodiicola, Didymella pomorum, Didymosphaeria variabile, Neocosmospora piperis and Neocucurbitaria cava.</title>
        <authorList>
            <person name="Hill R."/>
        </authorList>
    </citation>
    <scope>NUCLEOTIDE SEQUENCE</scope>
    <source>
        <strain evidence="2">IMI 356814</strain>
    </source>
</reference>
<organism evidence="2 3">
    <name type="scientific">Neocucurbitaria cava</name>
    <dbReference type="NCBI Taxonomy" id="798079"/>
    <lineage>
        <taxon>Eukaryota</taxon>
        <taxon>Fungi</taxon>
        <taxon>Dikarya</taxon>
        <taxon>Ascomycota</taxon>
        <taxon>Pezizomycotina</taxon>
        <taxon>Dothideomycetes</taxon>
        <taxon>Pleosporomycetidae</taxon>
        <taxon>Pleosporales</taxon>
        <taxon>Pleosporineae</taxon>
        <taxon>Cucurbitariaceae</taxon>
        <taxon>Neocucurbitaria</taxon>
    </lineage>
</organism>
<evidence type="ECO:0000256" key="1">
    <source>
        <dbReference type="SAM" id="MobiDB-lite"/>
    </source>
</evidence>
<feature type="compositionally biased region" description="Basic residues" evidence="1">
    <location>
        <begin position="171"/>
        <end position="180"/>
    </location>
</feature>
<dbReference type="Pfam" id="PF11595">
    <property type="entry name" value="DUF3245"/>
    <property type="match status" value="1"/>
</dbReference>
<evidence type="ECO:0000313" key="2">
    <source>
        <dbReference type="EMBL" id="KAJ4378085.1"/>
    </source>
</evidence>